<feature type="region of interest" description="Disordered" evidence="1">
    <location>
        <begin position="635"/>
        <end position="680"/>
    </location>
</feature>
<feature type="compositionally biased region" description="Low complexity" evidence="1">
    <location>
        <begin position="449"/>
        <end position="459"/>
    </location>
</feature>
<feature type="compositionally biased region" description="Acidic residues" evidence="1">
    <location>
        <begin position="48"/>
        <end position="60"/>
    </location>
</feature>
<feature type="region of interest" description="Disordered" evidence="1">
    <location>
        <begin position="752"/>
        <end position="771"/>
    </location>
</feature>
<sequence>MNPSNSNSPLSPASGGSNPVSFRPNVNRAKTKRWVEAKQYSYDGGDWGSEDEEEEEEEEQPPAPVRPPYATQRTTSSSELSSRRLPGLGLGSEESRASPGVEPKVNLSGSDQKPVFRPADVYKRMQDQQPSQQGVTGALQSGESAPLDSEGPSVSKSTQNSSMGLPEVKRFSGFGTDFFTGTNSNQQTTDPNPDQNALRHNPSQASESSQGFRSVVHQAFDVPETPDSTANSVTRSNSDGTSVISPIMGQRVPADDKTPTIPEEPADSSTPTGVPTENAAEAPFFKPGHRRDMSLPERDNSPSKRPLVTDHETPAAGQAELTSPTIPSTNATEGDFVAPLKLGSAGTSGSEGYRGSIPAIVGANTSPNEADNDRLREEIMRSLSRENSQEPEEQPRPSHYGNPNEDSIPQQYEKYWDNSTGPGEGTPKALASETHPGWASSNTTASQDPYAAPPQAAQPLTSELPQRPKLGRRFSWESSSSADEPAQPIPGSYQSPPDGLAAQEPEPIPDYDDSHLTAQGMTDGEVSGTESQKAERPRLSIVPPVSQNTTPPEQVIPAVKESNLDLSLPDYTRSSTVDESKLQGFRDILQITTLVARIRAFEETRNQFAVLDTGLNHWLQVTLHDQPQHAHLVQESQTLSSGFPKSSPTTRRFPKLTSLGTLSASREDGTPTSASHVRRPSGHIGTIVNRQNVEQRGKEFLHTAGTFGGKAGEAAKGLFAKGRSKFRQGGNDKGQSPSARKSLQFQFSFGSESAKSTGYSGKTPRRNSLNFNSLPVFKFGRSEETTSKFSANDPASIEDSQDESERRGKRFKSNELSDSYGANSAEAGRNEQAGGSGFVTDFAQEMNAALGLSPTETRAQQAQQTASNEPVRSSSPVPLSGPALAVPEPTEVPEQTGDIRSPTREEPFFSADDAEANIYLASLPLGDVQDSQKDLPTPPGEHTDDLASSEAANLPSRSGKEASHTTIPSIRAVSEEDTKPPTPPKDLLVKEPGSADLPPVPMKDLVTEAGNPPQEPQHDGSRNQLAPPQNGHTPRQSSVSTLGEEEGQTTARYSEEEESSPPSPIQSAARDFDDPRPEESVYGEAIPPAQTSRASILPAESAFPGFTPHPAISPSSQEILESKRRSISGLPPSAPGVQSPLRNEVRYSPGTRSSMMSFGSFGRPSTNNSRGTRPNTPGNDFLQQTHSGSATQNGDSKMDKLKSFGRRRRASVGNILTGIQGDLQGALQNDQDKPQKKRGFSRISGFFGRQQESQQSTSPSEQSRKTIQAPSTIKALPTPPWGAHKDGSTEPNGHKASRSSMDKALPVLPAPENGSETARSSLDRPRASISGPPTNSGGSRFYSQLMAGGTQDSPAQHTRSQSQPLMISHPLSPVAPSISEHSSSDSSASWNELTKGESPKESPPVPSKSPVSEERNKTEENPSNHKADAPKSAQDSPTQPILARVSAWYKETPNPPLKLRKAMSPRTSYFPISMLILIARARLVL</sequence>
<feature type="compositionally biased region" description="Low complexity" evidence="1">
    <location>
        <begin position="1"/>
        <end position="19"/>
    </location>
</feature>
<feature type="compositionally biased region" description="Polar residues" evidence="1">
    <location>
        <begin position="226"/>
        <end position="244"/>
    </location>
</feature>
<evidence type="ECO:0000313" key="3">
    <source>
        <dbReference type="Proteomes" id="UP001216150"/>
    </source>
</evidence>
<feature type="compositionally biased region" description="Polar residues" evidence="1">
    <location>
        <begin position="152"/>
        <end position="163"/>
    </location>
</feature>
<accession>A0AAD6DBB1</accession>
<comment type="caution">
    <text evidence="2">The sequence shown here is derived from an EMBL/GenBank/DDBJ whole genome shotgun (WGS) entry which is preliminary data.</text>
</comment>
<feature type="region of interest" description="Disordered" evidence="1">
    <location>
        <begin position="784"/>
        <end position="1443"/>
    </location>
</feature>
<feature type="compositionally biased region" description="Low complexity" evidence="1">
    <location>
        <begin position="1250"/>
        <end position="1261"/>
    </location>
</feature>
<feature type="compositionally biased region" description="Polar residues" evidence="1">
    <location>
        <begin position="1350"/>
        <end position="1365"/>
    </location>
</feature>
<protein>
    <submittedName>
        <fullName evidence="2">Uncharacterized protein</fullName>
    </submittedName>
</protein>
<feature type="compositionally biased region" description="Low complexity" evidence="1">
    <location>
        <begin position="173"/>
        <end position="182"/>
    </location>
</feature>
<organism evidence="2 3">
    <name type="scientific">Penicillium hetheringtonii</name>
    <dbReference type="NCBI Taxonomy" id="911720"/>
    <lineage>
        <taxon>Eukaryota</taxon>
        <taxon>Fungi</taxon>
        <taxon>Dikarya</taxon>
        <taxon>Ascomycota</taxon>
        <taxon>Pezizomycotina</taxon>
        <taxon>Eurotiomycetes</taxon>
        <taxon>Eurotiomycetidae</taxon>
        <taxon>Eurotiales</taxon>
        <taxon>Aspergillaceae</taxon>
        <taxon>Penicillium</taxon>
    </lineage>
</organism>
<feature type="compositionally biased region" description="Basic and acidic residues" evidence="1">
    <location>
        <begin position="290"/>
        <end position="313"/>
    </location>
</feature>
<name>A0AAD6DBB1_9EURO</name>
<feature type="compositionally biased region" description="Basic and acidic residues" evidence="1">
    <location>
        <begin position="1411"/>
        <end position="1429"/>
    </location>
</feature>
<evidence type="ECO:0000256" key="1">
    <source>
        <dbReference type="SAM" id="MobiDB-lite"/>
    </source>
</evidence>
<gene>
    <name evidence="2" type="ORF">N7450_009637</name>
</gene>
<feature type="compositionally biased region" description="Low complexity" evidence="1">
    <location>
        <begin position="76"/>
        <end position="87"/>
    </location>
</feature>
<feature type="compositionally biased region" description="Basic and acidic residues" evidence="1">
    <location>
        <begin position="371"/>
        <end position="396"/>
    </location>
</feature>
<dbReference type="Proteomes" id="UP001216150">
    <property type="component" value="Unassembled WGS sequence"/>
</dbReference>
<feature type="region of interest" description="Disordered" evidence="1">
    <location>
        <begin position="1"/>
        <end position="554"/>
    </location>
</feature>
<feature type="compositionally biased region" description="Polar residues" evidence="1">
    <location>
        <begin position="127"/>
        <end position="143"/>
    </location>
</feature>
<feature type="compositionally biased region" description="Low complexity" evidence="1">
    <location>
        <begin position="1377"/>
        <end position="1389"/>
    </location>
</feature>
<feature type="compositionally biased region" description="Basic and acidic residues" evidence="1">
    <location>
        <begin position="1070"/>
        <end position="1079"/>
    </location>
</feature>
<feature type="compositionally biased region" description="Low complexity" evidence="1">
    <location>
        <begin position="855"/>
        <end position="866"/>
    </location>
</feature>
<feature type="compositionally biased region" description="Polar residues" evidence="1">
    <location>
        <begin position="867"/>
        <end position="877"/>
    </location>
</feature>
<feature type="compositionally biased region" description="Polar residues" evidence="1">
    <location>
        <begin position="1331"/>
        <end position="1342"/>
    </location>
</feature>
<feature type="compositionally biased region" description="Polar residues" evidence="1">
    <location>
        <begin position="201"/>
        <end position="212"/>
    </location>
</feature>
<feature type="compositionally biased region" description="Polar residues" evidence="1">
    <location>
        <begin position="635"/>
        <end position="650"/>
    </location>
</feature>
<proteinExistence type="predicted"/>
<reference evidence="2 3" key="1">
    <citation type="journal article" date="2023" name="IMA Fungus">
        <title>Comparative genomic study of the Penicillium genus elucidates a diverse pangenome and 15 lateral gene transfer events.</title>
        <authorList>
            <person name="Petersen C."/>
            <person name="Sorensen T."/>
            <person name="Nielsen M.R."/>
            <person name="Sondergaard T.E."/>
            <person name="Sorensen J.L."/>
            <person name="Fitzpatrick D.A."/>
            <person name="Frisvad J.C."/>
            <person name="Nielsen K.L."/>
        </authorList>
    </citation>
    <scope>NUCLEOTIDE SEQUENCE [LARGE SCALE GENOMIC DNA]</scope>
    <source>
        <strain evidence="2 3">IBT 29057</strain>
    </source>
</reference>
<feature type="compositionally biased region" description="Polar residues" evidence="1">
    <location>
        <begin position="183"/>
        <end position="195"/>
    </location>
</feature>
<feature type="compositionally biased region" description="Polar residues" evidence="1">
    <location>
        <begin position="658"/>
        <end position="675"/>
    </location>
</feature>
<feature type="compositionally biased region" description="Polar residues" evidence="1">
    <location>
        <begin position="1022"/>
        <end position="1041"/>
    </location>
</feature>
<keyword evidence="3" id="KW-1185">Reference proteome</keyword>
<feature type="compositionally biased region" description="Polar residues" evidence="1">
    <location>
        <begin position="320"/>
        <end position="332"/>
    </location>
</feature>
<evidence type="ECO:0000313" key="2">
    <source>
        <dbReference type="EMBL" id="KAJ5572653.1"/>
    </source>
</evidence>
<dbReference type="EMBL" id="JAQJAC010000009">
    <property type="protein sequence ID" value="KAJ5572653.1"/>
    <property type="molecule type" value="Genomic_DNA"/>
</dbReference>
<feature type="compositionally biased region" description="Polar residues" evidence="1">
    <location>
        <begin position="1150"/>
        <end position="1195"/>
    </location>
</feature>